<dbReference type="EMBL" id="CAJOBJ010207046">
    <property type="protein sequence ID" value="CAF5000163.1"/>
    <property type="molecule type" value="Genomic_DNA"/>
</dbReference>
<evidence type="ECO:0000313" key="3">
    <source>
        <dbReference type="EMBL" id="CAF5000163.1"/>
    </source>
</evidence>
<feature type="region of interest" description="Disordered" evidence="1">
    <location>
        <begin position="1"/>
        <end position="25"/>
    </location>
</feature>
<proteinExistence type="predicted"/>
<organism evidence="3 4">
    <name type="scientific">Rotaria magnacalcarata</name>
    <dbReference type="NCBI Taxonomy" id="392030"/>
    <lineage>
        <taxon>Eukaryota</taxon>
        <taxon>Metazoa</taxon>
        <taxon>Spiralia</taxon>
        <taxon>Gnathifera</taxon>
        <taxon>Rotifera</taxon>
        <taxon>Eurotatoria</taxon>
        <taxon>Bdelloidea</taxon>
        <taxon>Philodinida</taxon>
        <taxon>Philodinidae</taxon>
        <taxon>Rotaria</taxon>
    </lineage>
</organism>
<name>A0A8S3DHM1_9BILA</name>
<gene>
    <name evidence="2" type="ORF">BYL167_LOCUS38152</name>
    <name evidence="3" type="ORF">GIL414_LOCUS57191</name>
</gene>
<sequence length="64" mass="7087">GNVSSNTSSSTSSASSQKVPQRPVDIHASHFHQFQNIRCRFEQMTSGVTNASTNNVRRYTSENN</sequence>
<evidence type="ECO:0000313" key="4">
    <source>
        <dbReference type="Proteomes" id="UP000681720"/>
    </source>
</evidence>
<dbReference type="Proteomes" id="UP000681967">
    <property type="component" value="Unassembled WGS sequence"/>
</dbReference>
<dbReference type="Proteomes" id="UP000681720">
    <property type="component" value="Unassembled WGS sequence"/>
</dbReference>
<evidence type="ECO:0000313" key="2">
    <source>
        <dbReference type="EMBL" id="CAF4552064.1"/>
    </source>
</evidence>
<evidence type="ECO:0000256" key="1">
    <source>
        <dbReference type="SAM" id="MobiDB-lite"/>
    </source>
</evidence>
<feature type="non-terminal residue" evidence="3">
    <location>
        <position position="64"/>
    </location>
</feature>
<comment type="caution">
    <text evidence="3">The sequence shown here is derived from an EMBL/GenBank/DDBJ whole genome shotgun (WGS) entry which is preliminary data.</text>
</comment>
<feature type="compositionally biased region" description="Low complexity" evidence="1">
    <location>
        <begin position="1"/>
        <end position="16"/>
    </location>
</feature>
<dbReference type="AlphaFoldDB" id="A0A8S3DHM1"/>
<feature type="non-terminal residue" evidence="3">
    <location>
        <position position="1"/>
    </location>
</feature>
<reference evidence="3" key="1">
    <citation type="submission" date="2021-02" db="EMBL/GenBank/DDBJ databases">
        <authorList>
            <person name="Nowell W R."/>
        </authorList>
    </citation>
    <scope>NUCLEOTIDE SEQUENCE</scope>
</reference>
<accession>A0A8S3DHM1</accession>
<dbReference type="EMBL" id="CAJOBH010088326">
    <property type="protein sequence ID" value="CAF4552064.1"/>
    <property type="molecule type" value="Genomic_DNA"/>
</dbReference>
<protein>
    <submittedName>
        <fullName evidence="3">Uncharacterized protein</fullName>
    </submittedName>
</protein>